<name>A0A1R0ZKW9_9BACL</name>
<dbReference type="InterPro" id="IPR036259">
    <property type="entry name" value="MFS_trans_sf"/>
</dbReference>
<dbReference type="CDD" id="cd17471">
    <property type="entry name" value="MFS_Set"/>
    <property type="match status" value="1"/>
</dbReference>
<evidence type="ECO:0000256" key="1">
    <source>
        <dbReference type="ARBA" id="ARBA00004651"/>
    </source>
</evidence>
<evidence type="ECO:0000256" key="7">
    <source>
        <dbReference type="ARBA" id="ARBA00022989"/>
    </source>
</evidence>
<keyword evidence="5" id="KW-0762">Sugar transport</keyword>
<evidence type="ECO:0000256" key="9">
    <source>
        <dbReference type="SAM" id="Phobius"/>
    </source>
</evidence>
<dbReference type="Gene3D" id="1.20.1250.20">
    <property type="entry name" value="MFS general substrate transporter like domains"/>
    <property type="match status" value="2"/>
</dbReference>
<dbReference type="RefSeq" id="WP_076284090.1">
    <property type="nucleotide sequence ID" value="NZ_MPTW01000003.1"/>
</dbReference>
<dbReference type="Proteomes" id="UP000187425">
    <property type="component" value="Unassembled WGS sequence"/>
</dbReference>
<feature type="transmembrane region" description="Helical" evidence="9">
    <location>
        <begin position="311"/>
        <end position="332"/>
    </location>
</feature>
<dbReference type="PRINTS" id="PR01035">
    <property type="entry name" value="TCRTETA"/>
</dbReference>
<evidence type="ECO:0000256" key="3">
    <source>
        <dbReference type="ARBA" id="ARBA00022448"/>
    </source>
</evidence>
<feature type="transmembrane region" description="Helical" evidence="9">
    <location>
        <begin position="371"/>
        <end position="391"/>
    </location>
</feature>
<comment type="caution">
    <text evidence="11">The sequence shown here is derived from an EMBL/GenBank/DDBJ whole genome shotgun (WGS) entry which is preliminary data.</text>
</comment>
<sequence>MIKRLTALFSIPSYALLFLCMLLQGMGISLSSPFLSIYFTEQLGVSVGLFGVFLATTLIAGIWISTLIGRRSDLGLNRKNIYLVATLCNALAYSGYLLIQDFTILFIYMIVFTALGAPGMPQLFAIAREAVNKSNFTDTAFANSTLRSAFSLGFITGPLIGTLLIAAVGFKGIFTGTIGVFLLVALLVFFFLKSNTDTELSSNKAEVKVKTFRLSQNRNILLPFLILILMYVAHWTSSINTALFITNNLGGSTSDVGLVSSICAALEIPFMIMLGLLSAKYSNRALMMCGAILGGAYYLVVIFSGEMWQMLAAQVLLAVFVAVISAIGISYIQDLLPNMPGYASTLYSNSSTIGRLIGSLVGGGLASIVGYRYSFVLCFILIIVSLVMLAVSGRHPLNEPEQLTV</sequence>
<comment type="similarity">
    <text evidence="2">Belongs to the major facilitator superfamily. Set transporter family.</text>
</comment>
<evidence type="ECO:0000256" key="8">
    <source>
        <dbReference type="ARBA" id="ARBA00023136"/>
    </source>
</evidence>
<feature type="transmembrane region" description="Helical" evidence="9">
    <location>
        <begin position="148"/>
        <end position="167"/>
    </location>
</feature>
<dbReference type="InterPro" id="IPR011701">
    <property type="entry name" value="MFS"/>
</dbReference>
<feature type="domain" description="Major facilitator superfamily (MFS) profile" evidence="10">
    <location>
        <begin position="13"/>
        <end position="397"/>
    </location>
</feature>
<feature type="transmembrane region" description="Helical" evidence="9">
    <location>
        <begin position="105"/>
        <end position="127"/>
    </location>
</feature>
<keyword evidence="7 9" id="KW-1133">Transmembrane helix</keyword>
<evidence type="ECO:0000313" key="12">
    <source>
        <dbReference type="Proteomes" id="UP000187425"/>
    </source>
</evidence>
<evidence type="ECO:0000256" key="6">
    <source>
        <dbReference type="ARBA" id="ARBA00022692"/>
    </source>
</evidence>
<feature type="transmembrane region" description="Helical" evidence="9">
    <location>
        <begin position="285"/>
        <end position="305"/>
    </location>
</feature>
<feature type="transmembrane region" description="Helical" evidence="9">
    <location>
        <begin position="257"/>
        <end position="278"/>
    </location>
</feature>
<dbReference type="EMBL" id="MPTW01000003">
    <property type="protein sequence ID" value="OME72406.1"/>
    <property type="molecule type" value="Genomic_DNA"/>
</dbReference>
<reference evidence="11 12" key="1">
    <citation type="submission" date="2016-11" db="EMBL/GenBank/DDBJ databases">
        <title>Paenibacillus species isolates.</title>
        <authorList>
            <person name="Beno S.M."/>
        </authorList>
    </citation>
    <scope>NUCLEOTIDE SEQUENCE [LARGE SCALE GENOMIC DNA]</scope>
    <source>
        <strain evidence="11 12">FSL H7-0443</strain>
    </source>
</reference>
<dbReference type="SUPFAM" id="SSF103473">
    <property type="entry name" value="MFS general substrate transporter"/>
    <property type="match status" value="1"/>
</dbReference>
<dbReference type="PROSITE" id="PS50850">
    <property type="entry name" value="MFS"/>
    <property type="match status" value="1"/>
</dbReference>
<dbReference type="Pfam" id="PF07690">
    <property type="entry name" value="MFS_1"/>
    <property type="match status" value="1"/>
</dbReference>
<evidence type="ECO:0000259" key="10">
    <source>
        <dbReference type="PROSITE" id="PS50850"/>
    </source>
</evidence>
<dbReference type="AlphaFoldDB" id="A0A1R0ZKW9"/>
<keyword evidence="8 9" id="KW-0472">Membrane</keyword>
<feature type="transmembrane region" description="Helical" evidence="9">
    <location>
        <begin position="220"/>
        <end position="245"/>
    </location>
</feature>
<evidence type="ECO:0000313" key="11">
    <source>
        <dbReference type="EMBL" id="OME72406.1"/>
    </source>
</evidence>
<feature type="transmembrane region" description="Helical" evidence="9">
    <location>
        <begin position="173"/>
        <end position="192"/>
    </location>
</feature>
<feature type="transmembrane region" description="Helical" evidence="9">
    <location>
        <begin position="81"/>
        <end position="99"/>
    </location>
</feature>
<protein>
    <submittedName>
        <fullName evidence="11">MFS transporter</fullName>
    </submittedName>
</protein>
<gene>
    <name evidence="11" type="ORF">BSK65_08570</name>
</gene>
<dbReference type="GO" id="GO:0022857">
    <property type="term" value="F:transmembrane transporter activity"/>
    <property type="evidence" value="ECO:0007669"/>
    <property type="project" value="InterPro"/>
</dbReference>
<dbReference type="InterPro" id="IPR020846">
    <property type="entry name" value="MFS_dom"/>
</dbReference>
<dbReference type="GO" id="GO:0005886">
    <property type="term" value="C:plasma membrane"/>
    <property type="evidence" value="ECO:0007669"/>
    <property type="project" value="UniProtKB-SubCell"/>
</dbReference>
<accession>A0A1R0ZKW9</accession>
<comment type="subcellular location">
    <subcellularLocation>
        <location evidence="1">Cell membrane</location>
        <topology evidence="1">Multi-pass membrane protein</topology>
    </subcellularLocation>
</comment>
<dbReference type="PANTHER" id="PTHR23535">
    <property type="entry name" value="SUGAR EFFLUX TRANSPORTER A-RELATED"/>
    <property type="match status" value="1"/>
</dbReference>
<evidence type="ECO:0000256" key="2">
    <source>
        <dbReference type="ARBA" id="ARBA00006523"/>
    </source>
</evidence>
<keyword evidence="6 9" id="KW-0812">Transmembrane</keyword>
<dbReference type="OrthoDB" id="7337792at2"/>
<evidence type="ECO:0000256" key="5">
    <source>
        <dbReference type="ARBA" id="ARBA00022597"/>
    </source>
</evidence>
<feature type="transmembrane region" description="Helical" evidence="9">
    <location>
        <begin position="47"/>
        <end position="69"/>
    </location>
</feature>
<keyword evidence="3" id="KW-0813">Transport</keyword>
<evidence type="ECO:0000256" key="4">
    <source>
        <dbReference type="ARBA" id="ARBA00022475"/>
    </source>
</evidence>
<keyword evidence="4" id="KW-1003">Cell membrane</keyword>
<dbReference type="PANTHER" id="PTHR23535:SF2">
    <property type="entry name" value="SUGAR EFFLUX TRANSPORTER A-RELATED"/>
    <property type="match status" value="1"/>
</dbReference>
<organism evidence="11 12">
    <name type="scientific">Paenibacillus odorifer</name>
    <dbReference type="NCBI Taxonomy" id="189426"/>
    <lineage>
        <taxon>Bacteria</taxon>
        <taxon>Bacillati</taxon>
        <taxon>Bacillota</taxon>
        <taxon>Bacilli</taxon>
        <taxon>Bacillales</taxon>
        <taxon>Paenibacillaceae</taxon>
        <taxon>Paenibacillus</taxon>
    </lineage>
</organism>
<proteinExistence type="inferred from homology"/>
<dbReference type="InterPro" id="IPR001958">
    <property type="entry name" value="Tet-R_TetA/multi-R_MdtG-like"/>
</dbReference>